<evidence type="ECO:0000256" key="1">
    <source>
        <dbReference type="ARBA" id="ARBA00010690"/>
    </source>
</evidence>
<dbReference type="Proteomes" id="UP000035929">
    <property type="component" value="Unassembled WGS sequence"/>
</dbReference>
<feature type="compositionally biased region" description="Basic and acidic residues" evidence="2">
    <location>
        <begin position="229"/>
        <end position="239"/>
    </location>
</feature>
<dbReference type="InterPro" id="IPR006135">
    <property type="entry name" value="T3SS_substrate_exporter"/>
</dbReference>
<evidence type="ECO:0000313" key="4">
    <source>
        <dbReference type="EMBL" id="KMO27455.1"/>
    </source>
</evidence>
<feature type="transmembrane region" description="Helical" evidence="3">
    <location>
        <begin position="91"/>
        <end position="114"/>
    </location>
</feature>
<evidence type="ECO:0000256" key="2">
    <source>
        <dbReference type="SAM" id="MobiDB-lite"/>
    </source>
</evidence>
<feature type="transmembrane region" description="Helical" evidence="3">
    <location>
        <begin position="33"/>
        <end position="50"/>
    </location>
</feature>
<keyword evidence="3" id="KW-1133">Transmembrane helix</keyword>
<dbReference type="PANTHER" id="PTHR30531:SF12">
    <property type="entry name" value="FLAGELLAR BIOSYNTHETIC PROTEIN FLHB"/>
    <property type="match status" value="1"/>
</dbReference>
<dbReference type="OrthoDB" id="9807950at2"/>
<dbReference type="AlphaFoldDB" id="A0A0J6RX78"/>
<feature type="region of interest" description="Disordered" evidence="2">
    <location>
        <begin position="229"/>
        <end position="249"/>
    </location>
</feature>
<evidence type="ECO:0000313" key="5">
    <source>
        <dbReference type="Proteomes" id="UP000035929"/>
    </source>
</evidence>
<dbReference type="PANTHER" id="PTHR30531">
    <property type="entry name" value="FLAGELLAR BIOSYNTHETIC PROTEIN FLHB"/>
    <property type="match status" value="1"/>
</dbReference>
<comment type="caution">
    <text evidence="4">The sequence shown here is derived from an EMBL/GenBank/DDBJ whole genome shotgun (WGS) entry which is preliminary data.</text>
</comment>
<dbReference type="PATRIC" id="fig|270351.6.peg.4596"/>
<dbReference type="InterPro" id="IPR029025">
    <property type="entry name" value="T3SS_substrate_exporter_C"/>
</dbReference>
<feature type="transmembrane region" description="Helical" evidence="3">
    <location>
        <begin position="152"/>
        <end position="171"/>
    </location>
</feature>
<organism evidence="4 5">
    <name type="scientific">Methylobacterium aquaticum</name>
    <dbReference type="NCBI Taxonomy" id="270351"/>
    <lineage>
        <taxon>Bacteria</taxon>
        <taxon>Pseudomonadati</taxon>
        <taxon>Pseudomonadota</taxon>
        <taxon>Alphaproteobacteria</taxon>
        <taxon>Hyphomicrobiales</taxon>
        <taxon>Methylobacteriaceae</taxon>
        <taxon>Methylobacterium</taxon>
    </lineage>
</organism>
<keyword evidence="3" id="KW-0812">Transmembrane</keyword>
<keyword evidence="3" id="KW-0472">Membrane</keyword>
<accession>A0A0J6RX78</accession>
<sequence>MSGDSSEEKTLPPSQKKLRDARRKGQIAKSRDLVSALGLLAATAFLWARAGSLVDQWREVLLNAERLQNDPFGVAAPQVAASLAGLAGRTVLPLLGAVAAAGVVGSVVANRGIVFSLDPIKPKLEHLNPVEGLKRMFGVKALVELAKTLAKAMLLGGTLSVVFLGTWNTLVLLPAGGLSALDFVVGTQAKLLLGIAVGAFLAAGLVDVLIQRWLFLRDMKMSASELKREFKEQEGDPHVRGAHRRHRQEGAQLPRTGLKRATILIRGRGVAVGLRYVPGEGGVPIVVCRAKGAPAEVMIEAAAELGIPRVPDHGLADALAKRVSPGTALPNRFFDRAARAIYAAGQA</sequence>
<protein>
    <recommendedName>
        <fullName evidence="6">EscU/YscU/HrcU family type III secretion system export apparatus switch protein</fullName>
    </recommendedName>
</protein>
<dbReference type="Pfam" id="PF01312">
    <property type="entry name" value="Bac_export_2"/>
    <property type="match status" value="1"/>
</dbReference>
<dbReference type="GO" id="GO:0009306">
    <property type="term" value="P:protein secretion"/>
    <property type="evidence" value="ECO:0007669"/>
    <property type="project" value="InterPro"/>
</dbReference>
<feature type="region of interest" description="Disordered" evidence="2">
    <location>
        <begin position="1"/>
        <end position="24"/>
    </location>
</feature>
<dbReference type="GO" id="GO:0005886">
    <property type="term" value="C:plasma membrane"/>
    <property type="evidence" value="ECO:0007669"/>
    <property type="project" value="TreeGrafter"/>
</dbReference>
<proteinExistence type="inferred from homology"/>
<feature type="compositionally biased region" description="Basic and acidic residues" evidence="2">
    <location>
        <begin position="1"/>
        <end position="10"/>
    </location>
</feature>
<gene>
    <name evidence="4" type="ORF">VP06_30620</name>
</gene>
<reference evidence="4 5" key="1">
    <citation type="submission" date="2015-03" db="EMBL/GenBank/DDBJ databases">
        <title>Genome sequencing of Methylobacterium aquaticum DSM16371 type strain.</title>
        <authorList>
            <person name="Chaudhry V."/>
            <person name="Patil P.B."/>
        </authorList>
    </citation>
    <scope>NUCLEOTIDE SEQUENCE [LARGE SCALE GENOMIC DNA]</scope>
    <source>
        <strain evidence="4 5">DSM 16371</strain>
    </source>
</reference>
<evidence type="ECO:0008006" key="6">
    <source>
        <dbReference type="Google" id="ProtNLM"/>
    </source>
</evidence>
<name>A0A0J6RX78_9HYPH</name>
<dbReference type="PRINTS" id="PR00950">
    <property type="entry name" value="TYPE3IMSPROT"/>
</dbReference>
<feature type="transmembrane region" description="Helical" evidence="3">
    <location>
        <begin position="191"/>
        <end position="210"/>
    </location>
</feature>
<dbReference type="RefSeq" id="WP_048467577.1">
    <property type="nucleotide sequence ID" value="NZ_LABX01000302.1"/>
</dbReference>
<dbReference type="EMBL" id="LABX01000302">
    <property type="protein sequence ID" value="KMO27455.1"/>
    <property type="molecule type" value="Genomic_DNA"/>
</dbReference>
<dbReference type="Gene3D" id="3.40.1690.10">
    <property type="entry name" value="secretion proteins EscU"/>
    <property type="match status" value="1"/>
</dbReference>
<dbReference type="SUPFAM" id="SSF160544">
    <property type="entry name" value="EscU C-terminal domain-like"/>
    <property type="match status" value="1"/>
</dbReference>
<evidence type="ECO:0000256" key="3">
    <source>
        <dbReference type="SAM" id="Phobius"/>
    </source>
</evidence>
<comment type="similarity">
    <text evidence="1">Belongs to the type III secretion exporter family.</text>
</comment>